<keyword evidence="1" id="KW-0732">Signal</keyword>
<reference evidence="3 4" key="1">
    <citation type="journal article" date="2015" name="Genome Announc.">
        <title>Complete Genome Sequence of Pseudoxanthomonas suwonensis Strain J1, a Cellulose-Degrading Bacterium Isolated from Leaf- and Wood-Enriched Soil.</title>
        <authorList>
            <person name="Hou L."/>
            <person name="Jiang J."/>
            <person name="Xu Z."/>
            <person name="Zhou Y."/>
            <person name="Leung F.C."/>
        </authorList>
    </citation>
    <scope>NUCLEOTIDE SEQUENCE [LARGE SCALE GENOMIC DNA]</scope>
    <source>
        <strain evidence="3 4">J1</strain>
    </source>
</reference>
<dbReference type="OrthoDB" id="5988015at2"/>
<dbReference type="PATRIC" id="fig|314722.6.peg.2405"/>
<protein>
    <submittedName>
        <fullName evidence="3">Membrane protein</fullName>
    </submittedName>
</protein>
<dbReference type="Gene3D" id="1.20.1270.390">
    <property type="match status" value="1"/>
</dbReference>
<dbReference type="Proteomes" id="UP000033067">
    <property type="component" value="Chromosome"/>
</dbReference>
<evidence type="ECO:0000256" key="1">
    <source>
        <dbReference type="SAM" id="SignalP"/>
    </source>
</evidence>
<feature type="signal peptide" evidence="1">
    <location>
        <begin position="1"/>
        <end position="28"/>
    </location>
</feature>
<accession>A0A0E3UNI8</accession>
<sequence>MNEPSFAHFRRRLYALVVASGLAVTAQAQVASPDLHRAQQAVQQAQDADADHYAPELLDTARQALVRAQAGALSRSRGERREADQLARQAAADADLARVRSDRAQAEAGLLQRRDEIARLRESLGLPAEATP</sequence>
<dbReference type="Pfam" id="PF14346">
    <property type="entry name" value="DUF4398"/>
    <property type="match status" value="1"/>
</dbReference>
<dbReference type="RefSeq" id="WP_052632359.1">
    <property type="nucleotide sequence ID" value="NZ_CP011144.1"/>
</dbReference>
<feature type="chain" id="PRO_5002413358" evidence="1">
    <location>
        <begin position="29"/>
        <end position="132"/>
    </location>
</feature>
<gene>
    <name evidence="3" type="ORF">WQ53_11115</name>
</gene>
<evidence type="ECO:0000313" key="4">
    <source>
        <dbReference type="Proteomes" id="UP000033067"/>
    </source>
</evidence>
<evidence type="ECO:0000313" key="3">
    <source>
        <dbReference type="EMBL" id="AKC87211.1"/>
    </source>
</evidence>
<dbReference type="AlphaFoldDB" id="A0A0E3UNI8"/>
<evidence type="ECO:0000259" key="2">
    <source>
        <dbReference type="Pfam" id="PF14346"/>
    </source>
</evidence>
<keyword evidence="4" id="KW-1185">Reference proteome</keyword>
<name>A0A0E3UNI8_9GAMM</name>
<dbReference type="EMBL" id="CP011144">
    <property type="protein sequence ID" value="AKC87211.1"/>
    <property type="molecule type" value="Genomic_DNA"/>
</dbReference>
<dbReference type="KEGG" id="psuw:WQ53_11115"/>
<feature type="domain" description="DUF4398" evidence="2">
    <location>
        <begin position="34"/>
        <end position="109"/>
    </location>
</feature>
<proteinExistence type="predicted"/>
<dbReference type="InterPro" id="IPR025511">
    <property type="entry name" value="DUF4398"/>
</dbReference>
<organism evidence="3 4">
    <name type="scientific">Pseudoxanthomonas suwonensis</name>
    <dbReference type="NCBI Taxonomy" id="314722"/>
    <lineage>
        <taxon>Bacteria</taxon>
        <taxon>Pseudomonadati</taxon>
        <taxon>Pseudomonadota</taxon>
        <taxon>Gammaproteobacteria</taxon>
        <taxon>Lysobacterales</taxon>
        <taxon>Lysobacteraceae</taxon>
        <taxon>Pseudoxanthomonas</taxon>
    </lineage>
</organism>